<keyword evidence="2" id="KW-1185">Reference proteome</keyword>
<dbReference type="PANTHER" id="PTHR33887:SF5">
    <property type="entry name" value="PB1 DOMAIN-CONTAINING PROTEIN"/>
    <property type="match status" value="1"/>
</dbReference>
<dbReference type="KEGG" id="aten:116303408"/>
<dbReference type="InParanoid" id="A0A6P8IRA3"/>
<dbReference type="OrthoDB" id="2109241at2759"/>
<evidence type="ECO:0000313" key="2">
    <source>
        <dbReference type="Proteomes" id="UP000515163"/>
    </source>
</evidence>
<name>A0A6P8IRA3_ACTTE</name>
<organism evidence="2 3">
    <name type="scientific">Actinia tenebrosa</name>
    <name type="common">Australian red waratah sea anemone</name>
    <dbReference type="NCBI Taxonomy" id="6105"/>
    <lineage>
        <taxon>Eukaryota</taxon>
        <taxon>Metazoa</taxon>
        <taxon>Cnidaria</taxon>
        <taxon>Anthozoa</taxon>
        <taxon>Hexacorallia</taxon>
        <taxon>Actiniaria</taxon>
        <taxon>Actiniidae</taxon>
        <taxon>Actinia</taxon>
    </lineage>
</organism>
<dbReference type="InterPro" id="IPR039471">
    <property type="entry name" value="CXorf65-like"/>
</dbReference>
<dbReference type="Pfam" id="PF15874">
    <property type="entry name" value="Il2rg"/>
    <property type="match status" value="1"/>
</dbReference>
<feature type="region of interest" description="Disordered" evidence="1">
    <location>
        <begin position="115"/>
        <end position="165"/>
    </location>
</feature>
<dbReference type="FunCoup" id="A0A6P8IRA3">
    <property type="interactions" value="1"/>
</dbReference>
<accession>A0A6P8IRA3</accession>
<evidence type="ECO:0000313" key="3">
    <source>
        <dbReference type="RefSeq" id="XP_031568798.1"/>
    </source>
</evidence>
<gene>
    <name evidence="3" type="primary">LOC116303408</name>
</gene>
<dbReference type="GeneID" id="116303408"/>
<dbReference type="AlphaFoldDB" id="A0A6P8IRA3"/>
<feature type="compositionally biased region" description="Basic residues" evidence="1">
    <location>
        <begin position="120"/>
        <end position="132"/>
    </location>
</feature>
<sequence>MFITVKFGADCEEALFNANCQIIHLLEDIKRRCRCTQEDLVDLSDIHGSVRCLIDNQKSNASDFLKERETFILVKVEKLEGNDRPTYTPLLKDKDYITGDFLESLSRIPSLGSLELNGRQSKHGRQGSKNKMSRPLLTVNTSGSVSSGGLKNPTTKQRRASHAKR</sequence>
<dbReference type="RefSeq" id="XP_031568798.1">
    <property type="nucleotide sequence ID" value="XM_031712938.1"/>
</dbReference>
<dbReference type="PANTHER" id="PTHR33887">
    <property type="entry name" value="PB1 DOMAIN-CONTAINING PROTEIN"/>
    <property type="match status" value="1"/>
</dbReference>
<evidence type="ECO:0000256" key="1">
    <source>
        <dbReference type="SAM" id="MobiDB-lite"/>
    </source>
</evidence>
<dbReference type="Proteomes" id="UP000515163">
    <property type="component" value="Unplaced"/>
</dbReference>
<reference evidence="3" key="1">
    <citation type="submission" date="2025-08" db="UniProtKB">
        <authorList>
            <consortium name="RefSeq"/>
        </authorList>
    </citation>
    <scope>IDENTIFICATION</scope>
    <source>
        <tissue evidence="3">Tentacle</tissue>
    </source>
</reference>
<protein>
    <submittedName>
        <fullName evidence="3">Uncharacterized protein LOC116303408 isoform X1</fullName>
    </submittedName>
</protein>
<feature type="compositionally biased region" description="Basic residues" evidence="1">
    <location>
        <begin position="156"/>
        <end position="165"/>
    </location>
</feature>
<proteinExistence type="predicted"/>